<gene>
    <name evidence="1" type="ordered locus">KPHS_29110</name>
</gene>
<proteinExistence type="predicted"/>
<reference evidence="1 2" key="1">
    <citation type="journal article" date="2012" name="J. Bacteriol.">
        <title>Complete genome sequence of Klebsiella pneumoniae subsp. pneumoniae HS11286, a multidrug-resistant strain isolated from human sputum.</title>
        <authorList>
            <person name="Liu P."/>
            <person name="Li P."/>
            <person name="Jiang X."/>
            <person name="Bi D."/>
            <person name="Xie Y."/>
            <person name="Tai C."/>
            <person name="Deng Z."/>
            <person name="Rajakumar K."/>
            <person name="Ou H.Y."/>
        </authorList>
    </citation>
    <scope>NUCLEOTIDE SEQUENCE [LARGE SCALE GENOMIC DNA]</scope>
    <source>
        <strain evidence="1 2">HS11286</strain>
    </source>
</reference>
<dbReference type="HOGENOM" id="CLU_201785_0_0_6"/>
<name>A0A0H3GYP9_KLEPH</name>
<evidence type="ECO:0000313" key="1">
    <source>
        <dbReference type="EMBL" id="AEW61609.1"/>
    </source>
</evidence>
<dbReference type="RefSeq" id="WP_014343127.1">
    <property type="nucleotide sequence ID" value="NC_016845.1"/>
</dbReference>
<sequence length="55" mass="6504">MAAIVVRTGRRRKPFPPSRDDEFSLFNKVLTEKIFPSNHGEEYCHHVFRIFLVTL</sequence>
<accession>A0A0H3GYP9</accession>
<dbReference type="GeneID" id="11847929"/>
<keyword evidence="2" id="KW-1185">Reference proteome</keyword>
<organism evidence="1 2">
    <name type="scientific">Klebsiella pneumoniae subsp. pneumoniae (strain HS11286)</name>
    <dbReference type="NCBI Taxonomy" id="1125630"/>
    <lineage>
        <taxon>Bacteria</taxon>
        <taxon>Pseudomonadati</taxon>
        <taxon>Pseudomonadota</taxon>
        <taxon>Gammaproteobacteria</taxon>
        <taxon>Enterobacterales</taxon>
        <taxon>Enterobacteriaceae</taxon>
        <taxon>Klebsiella/Raoultella group</taxon>
        <taxon>Klebsiella</taxon>
        <taxon>Klebsiella pneumoniae complex</taxon>
    </lineage>
</organism>
<dbReference type="EMBL" id="CP003200">
    <property type="protein sequence ID" value="AEW61609.1"/>
    <property type="molecule type" value="Genomic_DNA"/>
</dbReference>
<dbReference type="KEGG" id="kpm:KPHS_29110"/>
<protein>
    <submittedName>
        <fullName evidence="1">Uncharacterized protein</fullName>
    </submittedName>
</protein>
<dbReference type="AlphaFoldDB" id="A0A0H3GYP9"/>
<evidence type="ECO:0000313" key="2">
    <source>
        <dbReference type="Proteomes" id="UP000007841"/>
    </source>
</evidence>
<dbReference type="PATRIC" id="fig|1125630.4.peg.2832"/>
<dbReference type="Proteomes" id="UP000007841">
    <property type="component" value="Chromosome"/>
</dbReference>
<dbReference type="RefSeq" id="YP_005227211.1">
    <property type="nucleotide sequence ID" value="NC_016845.1"/>
</dbReference>